<gene>
    <name evidence="2" type="ORF">Vau01_063500</name>
</gene>
<reference evidence="2" key="1">
    <citation type="submission" date="2021-01" db="EMBL/GenBank/DDBJ databases">
        <title>Whole genome shotgun sequence of Virgisporangium aurantiacum NBRC 16421.</title>
        <authorList>
            <person name="Komaki H."/>
            <person name="Tamura T."/>
        </authorList>
    </citation>
    <scope>NUCLEOTIDE SEQUENCE</scope>
    <source>
        <strain evidence="2">NBRC 16421</strain>
    </source>
</reference>
<organism evidence="2 3">
    <name type="scientific">Virgisporangium aurantiacum</name>
    <dbReference type="NCBI Taxonomy" id="175570"/>
    <lineage>
        <taxon>Bacteria</taxon>
        <taxon>Bacillati</taxon>
        <taxon>Actinomycetota</taxon>
        <taxon>Actinomycetes</taxon>
        <taxon>Micromonosporales</taxon>
        <taxon>Micromonosporaceae</taxon>
        <taxon>Virgisporangium</taxon>
    </lineage>
</organism>
<accession>A0A8J3Z7D1</accession>
<proteinExistence type="predicted"/>
<evidence type="ECO:0000313" key="3">
    <source>
        <dbReference type="Proteomes" id="UP000612585"/>
    </source>
</evidence>
<protein>
    <submittedName>
        <fullName evidence="2">Membrane protein</fullName>
    </submittedName>
</protein>
<evidence type="ECO:0000256" key="1">
    <source>
        <dbReference type="SAM" id="Phobius"/>
    </source>
</evidence>
<dbReference type="AlphaFoldDB" id="A0A8J3Z7D1"/>
<keyword evidence="1" id="KW-1133">Transmembrane helix</keyword>
<keyword evidence="3" id="KW-1185">Reference proteome</keyword>
<feature type="transmembrane region" description="Helical" evidence="1">
    <location>
        <begin position="29"/>
        <end position="50"/>
    </location>
</feature>
<comment type="caution">
    <text evidence="2">The sequence shown here is derived from an EMBL/GenBank/DDBJ whole genome shotgun (WGS) entry which is preliminary data.</text>
</comment>
<name>A0A8J3Z7D1_9ACTN</name>
<dbReference type="InterPro" id="IPR025443">
    <property type="entry name" value="DUF4307"/>
</dbReference>
<dbReference type="Pfam" id="PF14155">
    <property type="entry name" value="DUF4307"/>
    <property type="match status" value="1"/>
</dbReference>
<keyword evidence="1" id="KW-0812">Transmembrane</keyword>
<dbReference type="RefSeq" id="WP_204000204.1">
    <property type="nucleotide sequence ID" value="NZ_BOPG01000043.1"/>
</dbReference>
<keyword evidence="1" id="KW-0472">Membrane</keyword>
<dbReference type="Proteomes" id="UP000612585">
    <property type="component" value="Unassembled WGS sequence"/>
</dbReference>
<sequence length="137" mass="15216">MTDQDATATPVFPPGRYGRRRAERRRRPWLTVLVGALVMVASAGIGYRLYKQYGDPEHSPRILSESERTADHVTIRFEVRSDGHNPSVCIVRARAQDGLVVGSAEVPVPAGKRSVQTYTLVTRERAFVVDIPKCRAA</sequence>
<dbReference type="EMBL" id="BOPG01000043">
    <property type="protein sequence ID" value="GIJ58834.1"/>
    <property type="molecule type" value="Genomic_DNA"/>
</dbReference>
<evidence type="ECO:0000313" key="2">
    <source>
        <dbReference type="EMBL" id="GIJ58834.1"/>
    </source>
</evidence>